<dbReference type="InterPro" id="IPR001057">
    <property type="entry name" value="Glu/AcGlu_kinase"/>
</dbReference>
<dbReference type="InterPro" id="IPR005715">
    <property type="entry name" value="Glu_5kinase/COase_Synthase"/>
</dbReference>
<comment type="subcellular location">
    <subcellularLocation>
        <location evidence="8">Cytoplasm</location>
    </subcellularLocation>
</comment>
<dbReference type="HAMAP" id="MF_00456">
    <property type="entry name" value="ProB"/>
    <property type="match status" value="1"/>
</dbReference>
<dbReference type="InterPro" id="IPR015947">
    <property type="entry name" value="PUA-like_sf"/>
</dbReference>
<dbReference type="SMART" id="SM00359">
    <property type="entry name" value="PUA"/>
    <property type="match status" value="1"/>
</dbReference>
<dbReference type="GO" id="GO:0005524">
    <property type="term" value="F:ATP binding"/>
    <property type="evidence" value="ECO:0007669"/>
    <property type="project" value="UniProtKB-KW"/>
</dbReference>
<dbReference type="CDD" id="cd04242">
    <property type="entry name" value="AAK_G5K_ProB"/>
    <property type="match status" value="1"/>
</dbReference>
<keyword evidence="5 8" id="KW-0547">Nucleotide-binding</keyword>
<comment type="pathway">
    <text evidence="8">Amino-acid biosynthesis; L-proline biosynthesis; L-glutamate 5-semialdehyde from L-glutamate: step 1/2.</text>
</comment>
<feature type="binding site" evidence="8">
    <location>
        <position position="55"/>
    </location>
    <ligand>
        <name>substrate</name>
    </ligand>
</feature>
<comment type="caution">
    <text evidence="10">The sequence shown here is derived from an EMBL/GenBank/DDBJ whole genome shotgun (WGS) entry which is preliminary data.</text>
</comment>
<dbReference type="GO" id="GO:0003723">
    <property type="term" value="F:RNA binding"/>
    <property type="evidence" value="ECO:0007669"/>
    <property type="project" value="InterPro"/>
</dbReference>
<evidence type="ECO:0000256" key="3">
    <source>
        <dbReference type="ARBA" id="ARBA00022650"/>
    </source>
</evidence>
<keyword evidence="7 8" id="KW-0067">ATP-binding</keyword>
<feature type="binding site" evidence="8">
    <location>
        <position position="154"/>
    </location>
    <ligand>
        <name>substrate</name>
    </ligand>
</feature>
<dbReference type="GO" id="GO:0004349">
    <property type="term" value="F:glutamate 5-kinase activity"/>
    <property type="evidence" value="ECO:0007669"/>
    <property type="project" value="UniProtKB-UniRule"/>
</dbReference>
<dbReference type="NCBIfam" id="TIGR01027">
    <property type="entry name" value="proB"/>
    <property type="match status" value="1"/>
</dbReference>
<dbReference type="InterPro" id="IPR019797">
    <property type="entry name" value="Glutamate_5-kinase_CS"/>
</dbReference>
<dbReference type="PANTHER" id="PTHR43654:SF1">
    <property type="entry name" value="ISOPENTENYL PHOSPHATE KINASE"/>
    <property type="match status" value="1"/>
</dbReference>
<keyword evidence="11" id="KW-1185">Reference proteome</keyword>
<evidence type="ECO:0000259" key="9">
    <source>
        <dbReference type="SMART" id="SM00359"/>
    </source>
</evidence>
<dbReference type="PANTHER" id="PTHR43654">
    <property type="entry name" value="GLUTAMATE 5-KINASE"/>
    <property type="match status" value="1"/>
</dbReference>
<feature type="binding site" evidence="8">
    <location>
        <position position="15"/>
    </location>
    <ligand>
        <name>ATP</name>
        <dbReference type="ChEBI" id="CHEBI:30616"/>
    </ligand>
</feature>
<dbReference type="InterPro" id="IPR002478">
    <property type="entry name" value="PUA"/>
</dbReference>
<dbReference type="RefSeq" id="WP_154527640.1">
    <property type="nucleotide sequence ID" value="NZ_VUNH01000001.1"/>
</dbReference>
<organism evidence="10 11">
    <name type="scientific">Pyramidobacter porci</name>
    <dbReference type="NCBI Taxonomy" id="2605789"/>
    <lineage>
        <taxon>Bacteria</taxon>
        <taxon>Thermotogati</taxon>
        <taxon>Synergistota</taxon>
        <taxon>Synergistia</taxon>
        <taxon>Synergistales</taxon>
        <taxon>Dethiosulfovibrionaceae</taxon>
        <taxon>Pyramidobacter</taxon>
    </lineage>
</organism>
<dbReference type="CDD" id="cd21157">
    <property type="entry name" value="PUA_G5K"/>
    <property type="match status" value="1"/>
</dbReference>
<dbReference type="PIRSF" id="PIRSF000729">
    <property type="entry name" value="GK"/>
    <property type="match status" value="1"/>
</dbReference>
<accession>A0A6L5YAI9</accession>
<keyword evidence="3 8" id="KW-0641">Proline biosynthesis</keyword>
<evidence type="ECO:0000256" key="1">
    <source>
        <dbReference type="ARBA" id="ARBA00022490"/>
    </source>
</evidence>
<evidence type="ECO:0000256" key="2">
    <source>
        <dbReference type="ARBA" id="ARBA00022605"/>
    </source>
</evidence>
<dbReference type="PROSITE" id="PS50890">
    <property type="entry name" value="PUA"/>
    <property type="match status" value="1"/>
</dbReference>
<evidence type="ECO:0000256" key="8">
    <source>
        <dbReference type="HAMAP-Rule" id="MF_00456"/>
    </source>
</evidence>
<dbReference type="AlphaFoldDB" id="A0A6L5YAI9"/>
<comment type="function">
    <text evidence="8">Catalyzes the transfer of a phosphate group to glutamate to form L-glutamate 5-phosphate.</text>
</comment>
<keyword evidence="1 8" id="KW-0963">Cytoplasm</keyword>
<dbReference type="SUPFAM" id="SSF53633">
    <property type="entry name" value="Carbamate kinase-like"/>
    <property type="match status" value="1"/>
</dbReference>
<feature type="binding site" evidence="8">
    <location>
        <position position="142"/>
    </location>
    <ligand>
        <name>substrate</name>
    </ligand>
</feature>
<feature type="domain" description="PUA" evidence="9">
    <location>
        <begin position="281"/>
        <end position="364"/>
    </location>
</feature>
<protein>
    <recommendedName>
        <fullName evidence="8">Glutamate 5-kinase</fullName>
        <ecNumber evidence="8">2.7.2.11</ecNumber>
    </recommendedName>
    <alternativeName>
        <fullName evidence="8">Gamma-glutamyl kinase</fullName>
        <shortName evidence="8">GK</shortName>
    </alternativeName>
</protein>
<dbReference type="InterPro" id="IPR036393">
    <property type="entry name" value="AceGlu_kinase-like_sf"/>
</dbReference>
<dbReference type="PROSITE" id="PS00902">
    <property type="entry name" value="GLUTAMATE_5_KINASE"/>
    <property type="match status" value="1"/>
</dbReference>
<dbReference type="InterPro" id="IPR041739">
    <property type="entry name" value="G5K_ProB"/>
</dbReference>
<evidence type="ECO:0000256" key="5">
    <source>
        <dbReference type="ARBA" id="ARBA00022741"/>
    </source>
</evidence>
<dbReference type="Pfam" id="PF00696">
    <property type="entry name" value="AA_kinase"/>
    <property type="match status" value="1"/>
</dbReference>
<keyword evidence="6 8" id="KW-0418">Kinase</keyword>
<proteinExistence type="inferred from homology"/>
<keyword evidence="2 8" id="KW-0028">Amino-acid biosynthesis</keyword>
<dbReference type="InterPro" id="IPR011529">
    <property type="entry name" value="Glu_5kinase"/>
</dbReference>
<dbReference type="GO" id="GO:0005829">
    <property type="term" value="C:cytosol"/>
    <property type="evidence" value="ECO:0007669"/>
    <property type="project" value="TreeGrafter"/>
</dbReference>
<dbReference type="UniPathway" id="UPA00098">
    <property type="reaction ID" value="UER00359"/>
</dbReference>
<evidence type="ECO:0000256" key="7">
    <source>
        <dbReference type="ARBA" id="ARBA00022840"/>
    </source>
</evidence>
<dbReference type="Gene3D" id="2.30.130.10">
    <property type="entry name" value="PUA domain"/>
    <property type="match status" value="1"/>
</dbReference>
<evidence type="ECO:0000256" key="4">
    <source>
        <dbReference type="ARBA" id="ARBA00022679"/>
    </source>
</evidence>
<dbReference type="PRINTS" id="PR00474">
    <property type="entry name" value="GLU5KINASE"/>
</dbReference>
<dbReference type="FunFam" id="3.40.1160.10:FF:000018">
    <property type="entry name" value="Glutamate 5-kinase"/>
    <property type="match status" value="1"/>
</dbReference>
<evidence type="ECO:0000313" key="10">
    <source>
        <dbReference type="EMBL" id="MST54497.1"/>
    </source>
</evidence>
<reference evidence="10 11" key="1">
    <citation type="submission" date="2019-08" db="EMBL/GenBank/DDBJ databases">
        <title>In-depth cultivation of the pig gut microbiome towards novel bacterial diversity and tailored functional studies.</title>
        <authorList>
            <person name="Wylensek D."/>
            <person name="Hitch T.C.A."/>
            <person name="Clavel T."/>
        </authorList>
    </citation>
    <scope>NUCLEOTIDE SEQUENCE [LARGE SCALE GENOMIC DNA]</scope>
    <source>
        <strain evidence="10 11">SM-530-WT-4B</strain>
    </source>
</reference>
<sequence length="372" mass="40059">MDRSELKKCRRVVVKVGTSTITHSNGKINIQRMDRLCRALADLHNRGTDVLLVSSGAVGAGMGRLGYAEKPSSLPVKQALAAVGQGLLMQMYEKLFSEYGCTTAQILLTRAGFNDRSRYLNLCNTMHALADMNVIPVINENDTIAVDELKFGDNDTLSALVACAAGADLLIILSDIDGLYDADPRVHKDAKLIHEVRTVSQSIRDNSGSKGSSMSSGGMYTKITAADVVLPAGIPLVIASGAAENVLYRILDGEVLGTLFVPPMEHRHARKQWIAANRPFESVTIDAGAVKALTEQGGSLLAKGITAVNGEFEAGRLLAVLAPDGREIARGLTNFNSRDLKKIMGRRSDEFEALLGVKDFDEAIHRDNLTVL</sequence>
<dbReference type="Pfam" id="PF01472">
    <property type="entry name" value="PUA"/>
    <property type="match status" value="1"/>
</dbReference>
<evidence type="ECO:0000313" key="11">
    <source>
        <dbReference type="Proteomes" id="UP000473699"/>
    </source>
</evidence>
<comment type="similarity">
    <text evidence="8">Belongs to the glutamate 5-kinase family.</text>
</comment>
<keyword evidence="4 8" id="KW-0808">Transferase</keyword>
<dbReference type="Gene3D" id="3.40.1160.10">
    <property type="entry name" value="Acetylglutamate kinase-like"/>
    <property type="match status" value="1"/>
</dbReference>
<comment type="catalytic activity">
    <reaction evidence="8">
        <text>L-glutamate + ATP = L-glutamyl 5-phosphate + ADP</text>
        <dbReference type="Rhea" id="RHEA:14877"/>
        <dbReference type="ChEBI" id="CHEBI:29985"/>
        <dbReference type="ChEBI" id="CHEBI:30616"/>
        <dbReference type="ChEBI" id="CHEBI:58274"/>
        <dbReference type="ChEBI" id="CHEBI:456216"/>
        <dbReference type="EC" id="2.7.2.11"/>
    </reaction>
</comment>
<gene>
    <name evidence="8 10" type="primary">proB</name>
    <name evidence="10" type="ORF">FYJ74_00295</name>
</gene>
<dbReference type="EC" id="2.7.2.11" evidence="8"/>
<dbReference type="Proteomes" id="UP000473699">
    <property type="component" value="Unassembled WGS sequence"/>
</dbReference>
<dbReference type="GO" id="GO:0055129">
    <property type="term" value="P:L-proline biosynthetic process"/>
    <property type="evidence" value="ECO:0007669"/>
    <property type="project" value="UniProtKB-UniRule"/>
</dbReference>
<dbReference type="EMBL" id="VUNH01000001">
    <property type="protein sequence ID" value="MST54497.1"/>
    <property type="molecule type" value="Genomic_DNA"/>
</dbReference>
<evidence type="ECO:0000256" key="6">
    <source>
        <dbReference type="ARBA" id="ARBA00022777"/>
    </source>
</evidence>
<dbReference type="InterPro" id="IPR001048">
    <property type="entry name" value="Asp/Glu/Uridylate_kinase"/>
</dbReference>
<dbReference type="InterPro" id="IPR036974">
    <property type="entry name" value="PUA_sf"/>
</dbReference>
<name>A0A6L5YAI9_9BACT</name>
<feature type="binding site" evidence="8">
    <location>
        <begin position="216"/>
        <end position="222"/>
    </location>
    <ligand>
        <name>ATP</name>
        <dbReference type="ChEBI" id="CHEBI:30616"/>
    </ligand>
</feature>
<feature type="binding site" evidence="8">
    <location>
        <begin position="174"/>
        <end position="175"/>
    </location>
    <ligand>
        <name>ATP</name>
        <dbReference type="ChEBI" id="CHEBI:30616"/>
    </ligand>
</feature>
<dbReference type="SUPFAM" id="SSF88697">
    <property type="entry name" value="PUA domain-like"/>
    <property type="match status" value="1"/>
</dbReference>